<evidence type="ECO:0000313" key="4">
    <source>
        <dbReference type="EMBL" id="THD00382.1"/>
    </source>
</evidence>
<dbReference type="GO" id="GO:0035101">
    <property type="term" value="C:FACT complex"/>
    <property type="evidence" value="ECO:0007669"/>
    <property type="project" value="TreeGrafter"/>
</dbReference>
<dbReference type="GO" id="GO:0031491">
    <property type="term" value="F:nucleosome binding"/>
    <property type="evidence" value="ECO:0007669"/>
    <property type="project" value="TreeGrafter"/>
</dbReference>
<feature type="compositionally biased region" description="Acidic residues" evidence="2">
    <location>
        <begin position="183"/>
        <end position="198"/>
    </location>
</feature>
<organism evidence="4 5">
    <name type="scientific">Aspergillus tanneri</name>
    <dbReference type="NCBI Taxonomy" id="1220188"/>
    <lineage>
        <taxon>Eukaryota</taxon>
        <taxon>Fungi</taxon>
        <taxon>Dikarya</taxon>
        <taxon>Ascomycota</taxon>
        <taxon>Pezizomycotina</taxon>
        <taxon>Eurotiomycetes</taxon>
        <taxon>Eurotiomycetidae</taxon>
        <taxon>Eurotiales</taxon>
        <taxon>Aspergillaceae</taxon>
        <taxon>Aspergillus</taxon>
        <taxon>Aspergillus subgen. Circumdati</taxon>
    </lineage>
</organism>
<protein>
    <recommendedName>
        <fullName evidence="3">SSRP1 dimerization domain-containing protein</fullName>
    </recommendedName>
</protein>
<gene>
    <name evidence="4" type="ORF">EYZ11_000109</name>
</gene>
<dbReference type="Proteomes" id="UP000308092">
    <property type="component" value="Unassembled WGS sequence"/>
</dbReference>
<dbReference type="InterPro" id="IPR038167">
    <property type="entry name" value="SSRP1_sf"/>
</dbReference>
<evidence type="ECO:0000259" key="3">
    <source>
        <dbReference type="Pfam" id="PF03531"/>
    </source>
</evidence>
<dbReference type="InterPro" id="IPR050454">
    <property type="entry name" value="RTT106/SSRP1_HistChap/FACT"/>
</dbReference>
<proteinExistence type="predicted"/>
<evidence type="ECO:0000313" key="5">
    <source>
        <dbReference type="Proteomes" id="UP000308092"/>
    </source>
</evidence>
<evidence type="ECO:0000256" key="2">
    <source>
        <dbReference type="SAM" id="MobiDB-lite"/>
    </source>
</evidence>
<dbReference type="Gene3D" id="2.30.29.220">
    <property type="entry name" value="Structure-specific recognition protein (SSRP1)"/>
    <property type="match status" value="1"/>
</dbReference>
<feature type="domain" description="SSRP1 dimerization" evidence="3">
    <location>
        <begin position="86"/>
        <end position="171"/>
    </location>
</feature>
<dbReference type="STRING" id="1220188.A0A4S3JXU9"/>
<dbReference type="InterPro" id="IPR024954">
    <property type="entry name" value="SSRP1_DD"/>
</dbReference>
<dbReference type="GO" id="GO:0042393">
    <property type="term" value="F:histone binding"/>
    <property type="evidence" value="ECO:0007669"/>
    <property type="project" value="TreeGrafter"/>
</dbReference>
<dbReference type="FunFam" id="2.30.29.220:FF:000003">
    <property type="entry name" value="FACT complex subunit POB3"/>
    <property type="match status" value="1"/>
</dbReference>
<comment type="subcellular location">
    <subcellularLocation>
        <location evidence="1">Nucleus</location>
    </subcellularLocation>
</comment>
<name>A0A4S3JXU9_9EURO</name>
<dbReference type="PANTHER" id="PTHR45849">
    <property type="entry name" value="FACT COMPLEX SUBUNIT SSRP1"/>
    <property type="match status" value="1"/>
</dbReference>
<accession>A0A4S3JXU9</accession>
<feature type="region of interest" description="Disordered" evidence="2">
    <location>
        <begin position="175"/>
        <end position="198"/>
    </location>
</feature>
<comment type="caution">
    <text evidence="4">The sequence shown here is derived from an EMBL/GenBank/DDBJ whole genome shotgun (WGS) entry which is preliminary data.</text>
</comment>
<keyword evidence="5" id="KW-1185">Reference proteome</keyword>
<reference evidence="4 5" key="1">
    <citation type="submission" date="2019-03" db="EMBL/GenBank/DDBJ databases">
        <title>The genome sequence of a newly discovered highly antifungal drug resistant Aspergillus species, Aspergillus tanneri NIH 1004.</title>
        <authorList>
            <person name="Mounaud S."/>
            <person name="Singh I."/>
            <person name="Joardar V."/>
            <person name="Pakala S."/>
            <person name="Pakala S."/>
            <person name="Venepally P."/>
            <person name="Hoover J."/>
            <person name="Nierman W."/>
            <person name="Chung J."/>
            <person name="Losada L."/>
        </authorList>
    </citation>
    <scope>NUCLEOTIDE SEQUENCE [LARGE SCALE GENOMIC DNA]</scope>
    <source>
        <strain evidence="4 5">NIH1004</strain>
    </source>
</reference>
<feature type="compositionally biased region" description="Polar residues" evidence="2">
    <location>
        <begin position="137"/>
        <end position="148"/>
    </location>
</feature>
<evidence type="ECO:0000256" key="1">
    <source>
        <dbReference type="ARBA" id="ARBA00004123"/>
    </source>
</evidence>
<sequence length="235" mass="25652">MTLIFSLGRASITSTLTSRNNLENANLRKAAWDGNLLAEAKHLLSIAATSAQPNGAELPRDFERLTKAFKIWYGINIENREHALRGWNWGKAEFTKAELSFSVQNRPAFEVPYSEISNTNLAGKNEVAVEFSLPAGSESNAQPAGSTKNRGRKAAAGPDELVEMRFYIPGTAVKTEKGIKGEDGEENGEGEEEGEGEEQNAANLFYETLMDKAEIGDVAGDTFATFLDVLHLTPR</sequence>
<dbReference type="VEuPathDB" id="FungiDB:EYZ11_000109"/>
<dbReference type="AlphaFoldDB" id="A0A4S3JXU9"/>
<feature type="region of interest" description="Disordered" evidence="2">
    <location>
        <begin position="135"/>
        <end position="155"/>
    </location>
</feature>
<dbReference type="PANTHER" id="PTHR45849:SF1">
    <property type="entry name" value="FACT COMPLEX SUBUNIT SSRP1"/>
    <property type="match status" value="1"/>
</dbReference>
<dbReference type="EMBL" id="SOSA01000002">
    <property type="protein sequence ID" value="THD00382.1"/>
    <property type="molecule type" value="Genomic_DNA"/>
</dbReference>
<dbReference type="Pfam" id="PF03531">
    <property type="entry name" value="SSrecog"/>
    <property type="match status" value="1"/>
</dbReference>